<reference evidence="2 3" key="1">
    <citation type="journal article" date="2016" name="Mol. Biol. Evol.">
        <title>Comparative Genomics of Early-Diverging Mushroom-Forming Fungi Provides Insights into the Origins of Lignocellulose Decay Capabilities.</title>
        <authorList>
            <person name="Nagy L.G."/>
            <person name="Riley R."/>
            <person name="Tritt A."/>
            <person name="Adam C."/>
            <person name="Daum C."/>
            <person name="Floudas D."/>
            <person name="Sun H."/>
            <person name="Yadav J.S."/>
            <person name="Pangilinan J."/>
            <person name="Larsson K.H."/>
            <person name="Matsuura K."/>
            <person name="Barry K."/>
            <person name="Labutti K."/>
            <person name="Kuo R."/>
            <person name="Ohm R.A."/>
            <person name="Bhattacharya S.S."/>
            <person name="Shirouzu T."/>
            <person name="Yoshinaga Y."/>
            <person name="Martin F.M."/>
            <person name="Grigoriev I.V."/>
            <person name="Hibbett D.S."/>
        </authorList>
    </citation>
    <scope>NUCLEOTIDE SEQUENCE [LARGE SCALE GENOMIC DNA]</scope>
    <source>
        <strain evidence="2 3">93-53</strain>
    </source>
</reference>
<protein>
    <submittedName>
        <fullName evidence="2">Uncharacterized protein</fullName>
    </submittedName>
</protein>
<evidence type="ECO:0000313" key="2">
    <source>
        <dbReference type="EMBL" id="KZT04302.1"/>
    </source>
</evidence>
<dbReference type="Proteomes" id="UP000076871">
    <property type="component" value="Unassembled WGS sequence"/>
</dbReference>
<evidence type="ECO:0000256" key="1">
    <source>
        <dbReference type="SAM" id="MobiDB-lite"/>
    </source>
</evidence>
<dbReference type="AlphaFoldDB" id="A0A165D853"/>
<keyword evidence="3" id="KW-1185">Reference proteome</keyword>
<dbReference type="RefSeq" id="XP_040762042.1">
    <property type="nucleotide sequence ID" value="XM_040909362.1"/>
</dbReference>
<proteinExistence type="predicted"/>
<organism evidence="2 3">
    <name type="scientific">Laetiporus sulphureus 93-53</name>
    <dbReference type="NCBI Taxonomy" id="1314785"/>
    <lineage>
        <taxon>Eukaryota</taxon>
        <taxon>Fungi</taxon>
        <taxon>Dikarya</taxon>
        <taxon>Basidiomycota</taxon>
        <taxon>Agaricomycotina</taxon>
        <taxon>Agaricomycetes</taxon>
        <taxon>Polyporales</taxon>
        <taxon>Laetiporus</taxon>
    </lineage>
</organism>
<dbReference type="InParanoid" id="A0A165D853"/>
<dbReference type="EMBL" id="KV427637">
    <property type="protein sequence ID" value="KZT04302.1"/>
    <property type="molecule type" value="Genomic_DNA"/>
</dbReference>
<evidence type="ECO:0000313" key="3">
    <source>
        <dbReference type="Proteomes" id="UP000076871"/>
    </source>
</evidence>
<accession>A0A165D853</accession>
<dbReference type="GeneID" id="63826391"/>
<gene>
    <name evidence="2" type="ORF">LAESUDRAFT_728112</name>
</gene>
<name>A0A165D853_9APHY</name>
<feature type="region of interest" description="Disordered" evidence="1">
    <location>
        <begin position="1"/>
        <end position="36"/>
    </location>
</feature>
<sequence>MQSLSRRHPENSTAGSTPYIRCNATMPPEPPSAPENSDVLPTINNTLMNSALPITSVTVCVLTVFYADSWTRRRASRFPV</sequence>